<evidence type="ECO:0000256" key="1">
    <source>
        <dbReference type="SAM" id="MobiDB-lite"/>
    </source>
</evidence>
<accession>A0A1F8A179</accession>
<dbReference type="OrthoDB" id="3918601at2759"/>
<evidence type="ECO:0000256" key="2">
    <source>
        <dbReference type="SAM" id="Phobius"/>
    </source>
</evidence>
<feature type="transmembrane region" description="Helical" evidence="2">
    <location>
        <begin position="211"/>
        <end position="232"/>
    </location>
</feature>
<evidence type="ECO:0000259" key="3">
    <source>
        <dbReference type="Pfam" id="PF20684"/>
    </source>
</evidence>
<feature type="transmembrane region" description="Helical" evidence="2">
    <location>
        <begin position="105"/>
        <end position="125"/>
    </location>
</feature>
<feature type="transmembrane region" description="Helical" evidence="2">
    <location>
        <begin position="20"/>
        <end position="40"/>
    </location>
</feature>
<feature type="transmembrane region" description="Helical" evidence="2">
    <location>
        <begin position="175"/>
        <end position="199"/>
    </location>
</feature>
<dbReference type="GeneID" id="34450024"/>
<feature type="region of interest" description="Disordered" evidence="1">
    <location>
        <begin position="358"/>
        <end position="386"/>
    </location>
</feature>
<dbReference type="PANTHER" id="PTHR38794">
    <property type="entry name" value="INTEGRAL MEMBRANE PROTEIN"/>
    <property type="match status" value="1"/>
</dbReference>
<comment type="caution">
    <text evidence="4">The sequence shown here is derived from an EMBL/GenBank/DDBJ whole genome shotgun (WGS) entry which is preliminary data.</text>
</comment>
<feature type="compositionally biased region" description="Basic and acidic residues" evidence="1">
    <location>
        <begin position="364"/>
        <end position="386"/>
    </location>
</feature>
<keyword evidence="5" id="KW-1185">Reference proteome</keyword>
<keyword evidence="2" id="KW-1133">Transmembrane helix</keyword>
<proteinExistence type="predicted"/>
<gene>
    <name evidence="4" type="ORF">ABOM_006634</name>
</gene>
<feature type="transmembrane region" description="Helical" evidence="2">
    <location>
        <begin position="52"/>
        <end position="77"/>
    </location>
</feature>
<name>A0A1F8A179_9EURO</name>
<evidence type="ECO:0000313" key="4">
    <source>
        <dbReference type="EMBL" id="OGM45085.1"/>
    </source>
</evidence>
<protein>
    <submittedName>
        <fullName evidence="4">Integral membrane protein</fullName>
    </submittedName>
</protein>
<evidence type="ECO:0000313" key="5">
    <source>
        <dbReference type="Proteomes" id="UP000179179"/>
    </source>
</evidence>
<dbReference type="Pfam" id="PF20684">
    <property type="entry name" value="Fung_rhodopsin"/>
    <property type="match status" value="1"/>
</dbReference>
<feature type="transmembrane region" description="Helical" evidence="2">
    <location>
        <begin position="137"/>
        <end position="155"/>
    </location>
</feature>
<dbReference type="Proteomes" id="UP000179179">
    <property type="component" value="Unassembled WGS sequence"/>
</dbReference>
<dbReference type="AlphaFoldDB" id="A0A1F8A179"/>
<keyword evidence="2" id="KW-0812">Transmembrane</keyword>
<dbReference type="EMBL" id="LYCR01000046">
    <property type="protein sequence ID" value="OGM45085.1"/>
    <property type="molecule type" value="Genomic_DNA"/>
</dbReference>
<organism evidence="4 5">
    <name type="scientific">Aspergillus bombycis</name>
    <dbReference type="NCBI Taxonomy" id="109264"/>
    <lineage>
        <taxon>Eukaryota</taxon>
        <taxon>Fungi</taxon>
        <taxon>Dikarya</taxon>
        <taxon>Ascomycota</taxon>
        <taxon>Pezizomycotina</taxon>
        <taxon>Eurotiomycetes</taxon>
        <taxon>Eurotiomycetidae</taxon>
        <taxon>Eurotiales</taxon>
        <taxon>Aspergillaceae</taxon>
        <taxon>Aspergillus</taxon>
    </lineage>
</organism>
<keyword evidence="2" id="KW-0472">Membrane</keyword>
<dbReference type="InterPro" id="IPR049326">
    <property type="entry name" value="Rhodopsin_dom_fungi"/>
</dbReference>
<reference evidence="4 5" key="1">
    <citation type="journal article" date="2016" name="Genome Biol. Evol.">
        <title>Draft genome sequence of an aflatoxigenic Aspergillus species, A. bombycis.</title>
        <authorList>
            <person name="Moore G.G."/>
            <person name="Mack B.M."/>
            <person name="Beltz S.B."/>
            <person name="Gilbert M.K."/>
        </authorList>
    </citation>
    <scope>NUCLEOTIDE SEQUENCE [LARGE SCALE GENOMIC DNA]</scope>
    <source>
        <strain evidence="5">NRRL 26010</strain>
    </source>
</reference>
<dbReference type="PANTHER" id="PTHR38794:SF3">
    <property type="entry name" value="INTEGRAL MEMBRANE PROTEIN"/>
    <property type="match status" value="1"/>
</dbReference>
<dbReference type="RefSeq" id="XP_022388802.1">
    <property type="nucleotide sequence ID" value="XM_022533763.1"/>
</dbReference>
<sequence>MPIKTDTRPPLEEASVDNNGPLISIITFIAFSVTFIIVIIKTWSMVYLKRVVLSVDIPIWTGTIVALLQSLLIQFAVDHGLGRHFEALLSSTLDANNRLTYTAQLLFFVVLSLTKISSSNLILSISPTQSIEIYCRITQMAIAGWTVLAIFGSAFQCQTPRWQYYPSRCLGEGAIMYPIMTINMLVDLVLVALPTAMLWNVQMPLARRVKLIAAFASRIIVVVVDGFQISYLGQYLHSTDPTWSIFSVTACNHRVMMNASIITTCIPNLYRVMNSLALGMNRVQIPEELELSLSKKSNGAGSGSHGVASPGPSFQAGRGVLKVVRYPREAGKREDSKCVQSTTVYAGDHDRADSTERIIASHRTVSDHFSEQEDEDNSRCRIHNDS</sequence>
<feature type="region of interest" description="Disordered" evidence="1">
    <location>
        <begin position="295"/>
        <end position="314"/>
    </location>
</feature>
<feature type="domain" description="Rhodopsin" evidence="3">
    <location>
        <begin position="42"/>
        <end position="273"/>
    </location>
</feature>